<proteinExistence type="predicted"/>
<organism evidence="2 3">
    <name type="scientific">[Eubacterium] siraeum</name>
    <dbReference type="NCBI Taxonomy" id="39492"/>
    <lineage>
        <taxon>Bacteria</taxon>
        <taxon>Bacillati</taxon>
        <taxon>Bacillota</taxon>
        <taxon>Clostridia</taxon>
        <taxon>Eubacteriales</taxon>
        <taxon>Oscillospiraceae</taxon>
        <taxon>Oscillospiraceae incertae sedis</taxon>
    </lineage>
</organism>
<keyword evidence="1" id="KW-1133">Transmembrane helix</keyword>
<comment type="caution">
    <text evidence="2">The sequence shown here is derived from an EMBL/GenBank/DDBJ whole genome shotgun (WGS) entry which is preliminary data.</text>
</comment>
<dbReference type="AlphaFoldDB" id="A0AAW6CYV2"/>
<evidence type="ECO:0000256" key="1">
    <source>
        <dbReference type="SAM" id="Phobius"/>
    </source>
</evidence>
<keyword evidence="1" id="KW-0472">Membrane</keyword>
<evidence type="ECO:0000313" key="3">
    <source>
        <dbReference type="Proteomes" id="UP001210809"/>
    </source>
</evidence>
<accession>A0AAW6CYV2</accession>
<keyword evidence="1" id="KW-0812">Transmembrane</keyword>
<sequence length="386" mass="43658">MNEHKAFPLFTAFSDINEKYISDALDETSHKSKWYLNSAFLGISAACFCIIAVIAAIMIALGPNRLQSLESDGSSAQPSGSEYNDNIYNTLNYLNVPYTRLNRVTDISLCTSSVGKAETQYADGQHIFEAYKLKNFSQLRVIAVKFDENTYYRYISNDFSSNLTYLMSEIESDDEVRINYVSTAFSEIKKHGVHSELRYTGMTYEKLIWFTDKAINSDYNNDVIDNSPVLLSFNISLPSLETDNITLTVTENGSISIQGESEQRGISGYNIGYDTAQALYKYIITHLEGYTYEFDDSNTESTKIIRLPENSTFYCMAEITDISYENNTNSTVLAFTSDYLHDSVVISSDKYHSEDAFKIGDKIRVYKIDNVVNNDGTPNYIIEIAE</sequence>
<reference evidence="2" key="1">
    <citation type="submission" date="2023-01" db="EMBL/GenBank/DDBJ databases">
        <title>Human gut microbiome strain richness.</title>
        <authorList>
            <person name="Chen-Liaw A."/>
        </authorList>
    </citation>
    <scope>NUCLEOTIDE SEQUENCE</scope>
    <source>
        <strain evidence="2">1001283st1_G1_1001283B150217_161031</strain>
    </source>
</reference>
<gene>
    <name evidence="2" type="ORF">PNE09_04580</name>
</gene>
<evidence type="ECO:0008006" key="4">
    <source>
        <dbReference type="Google" id="ProtNLM"/>
    </source>
</evidence>
<dbReference type="Proteomes" id="UP001210809">
    <property type="component" value="Unassembled WGS sequence"/>
</dbReference>
<protein>
    <recommendedName>
        <fullName evidence="4">DUF4825 domain-containing protein</fullName>
    </recommendedName>
</protein>
<feature type="transmembrane region" description="Helical" evidence="1">
    <location>
        <begin position="39"/>
        <end position="61"/>
    </location>
</feature>
<name>A0AAW6CYV2_9FIRM</name>
<evidence type="ECO:0000313" key="2">
    <source>
        <dbReference type="EMBL" id="MDB8003344.1"/>
    </source>
</evidence>
<dbReference type="EMBL" id="JAQLXW010000005">
    <property type="protein sequence ID" value="MDB8003344.1"/>
    <property type="molecule type" value="Genomic_DNA"/>
</dbReference>